<dbReference type="PANTHER" id="PTHR35165">
    <property type="entry name" value="OS08G0113900 PROTEIN"/>
    <property type="match status" value="1"/>
</dbReference>
<dbReference type="InterPro" id="IPR032238">
    <property type="entry name" value="ATP-synth_Z"/>
</dbReference>
<evidence type="ECO:0000313" key="3">
    <source>
        <dbReference type="Proteomes" id="UP001370490"/>
    </source>
</evidence>
<dbReference type="Proteomes" id="UP001370490">
    <property type="component" value="Unassembled WGS sequence"/>
</dbReference>
<name>A0AAN8UQ87_9MAGN</name>
<dbReference type="AlphaFoldDB" id="A0AAN8UQ87"/>
<comment type="caution">
    <text evidence="2">The sequence shown here is derived from an EMBL/GenBank/DDBJ whole genome shotgun (WGS) entry which is preliminary data.</text>
</comment>
<keyword evidence="1" id="KW-1133">Transmembrane helix</keyword>
<dbReference type="PANTHER" id="PTHR35165:SF1">
    <property type="entry name" value="OS04G0577375 PROTEIN"/>
    <property type="match status" value="1"/>
</dbReference>
<accession>A0AAN8UQ87</accession>
<dbReference type="Pfam" id="PF16594">
    <property type="entry name" value="ATP-synt_Z"/>
    <property type="match status" value="1"/>
</dbReference>
<proteinExistence type="predicted"/>
<feature type="transmembrane region" description="Helical" evidence="1">
    <location>
        <begin position="54"/>
        <end position="75"/>
    </location>
</feature>
<keyword evidence="3" id="KW-1185">Reference proteome</keyword>
<organism evidence="2 3">
    <name type="scientific">Dillenia turbinata</name>
    <dbReference type="NCBI Taxonomy" id="194707"/>
    <lineage>
        <taxon>Eukaryota</taxon>
        <taxon>Viridiplantae</taxon>
        <taxon>Streptophyta</taxon>
        <taxon>Embryophyta</taxon>
        <taxon>Tracheophyta</taxon>
        <taxon>Spermatophyta</taxon>
        <taxon>Magnoliopsida</taxon>
        <taxon>eudicotyledons</taxon>
        <taxon>Gunneridae</taxon>
        <taxon>Pentapetalae</taxon>
        <taxon>Dilleniales</taxon>
        <taxon>Dilleniaceae</taxon>
        <taxon>Dillenia</taxon>
    </lineage>
</organism>
<keyword evidence="1" id="KW-0812">Transmembrane</keyword>
<sequence length="228" mass="25706">MGSDGDERGLKNGKIEQIWKTSLACLCSFLTSMTGGIVLVWWEYLYHPQNRQLWMVPFGLILFSTPVIVGLSVFISDICNNSKDAQHASTQDQLVDSTDHSLVLHHSTKDDLRTNPIGPYGITLVWDWKPTTPSWNTINTCQFLRRSSKKIQKNTSYHRCQMLASTCGVVSGKRTEGIIRGKALFEKVYDVRESCPKVGFTFPGSLSPCFRLYMWGLRGDYLASSGRI</sequence>
<feature type="transmembrane region" description="Helical" evidence="1">
    <location>
        <begin position="21"/>
        <end position="42"/>
    </location>
</feature>
<gene>
    <name evidence="2" type="ORF">RJ641_015819</name>
</gene>
<keyword evidence="1" id="KW-0472">Membrane</keyword>
<protein>
    <submittedName>
        <fullName evidence="2">ATP-synthase-associated protein</fullName>
    </submittedName>
</protein>
<evidence type="ECO:0000313" key="2">
    <source>
        <dbReference type="EMBL" id="KAK6919915.1"/>
    </source>
</evidence>
<evidence type="ECO:0000256" key="1">
    <source>
        <dbReference type="SAM" id="Phobius"/>
    </source>
</evidence>
<dbReference type="EMBL" id="JBAMMX010000021">
    <property type="protein sequence ID" value="KAK6919915.1"/>
    <property type="molecule type" value="Genomic_DNA"/>
</dbReference>
<reference evidence="2 3" key="1">
    <citation type="submission" date="2023-12" db="EMBL/GenBank/DDBJ databases">
        <title>A high-quality genome assembly for Dillenia turbinata (Dilleniales).</title>
        <authorList>
            <person name="Chanderbali A."/>
        </authorList>
    </citation>
    <scope>NUCLEOTIDE SEQUENCE [LARGE SCALE GENOMIC DNA]</scope>
    <source>
        <strain evidence="2">LSX21</strain>
        <tissue evidence="2">Leaf</tissue>
    </source>
</reference>